<reference evidence="2 3" key="1">
    <citation type="submission" date="2023-02" db="EMBL/GenBank/DDBJ databases">
        <title>LHISI_Scaffold_Assembly.</title>
        <authorList>
            <person name="Stuart O.P."/>
            <person name="Cleave R."/>
            <person name="Magrath M.J.L."/>
            <person name="Mikheyev A.S."/>
        </authorList>
    </citation>
    <scope>NUCLEOTIDE SEQUENCE [LARGE SCALE GENOMIC DNA]</scope>
    <source>
        <strain evidence="2">Daus_M_001</strain>
        <tissue evidence="2">Leg muscle</tissue>
    </source>
</reference>
<evidence type="ECO:0000313" key="3">
    <source>
        <dbReference type="Proteomes" id="UP001159363"/>
    </source>
</evidence>
<sequence>MSASIQSVGSIKKFIFTPPDVNTYRNSEDDPEICGIDEREIIVQEDDDNGVEENDSEVTTYEQGDTEVIAKENKKDQLSLLDFKASVATCLFKQNKDGQKKRGRPSSSSIENQIHLKKKGPIAPLSEKEIRKNEMSHWPQFTEKRRRFKKPGCCVARKKIADKGSAGAVFHAFILSSKESKSLQVPRASGVGKTSVHHILKQVKWRPYILTLRAKMAQIGVSNFDKTSVGRWVGRPGSVEQPPRSPDLTPLDIYLRGTLNNTMYATKLRSLATVSNLQKKKGAETPSLLAKPPQVEPQSNDVCRLLQGREITVKALEKCVLRHVQRAAVGPALIDLLVS</sequence>
<name>A0ABQ9IMW8_9NEOP</name>
<proteinExistence type="predicted"/>
<feature type="region of interest" description="Disordered" evidence="1">
    <location>
        <begin position="95"/>
        <end position="123"/>
    </location>
</feature>
<comment type="caution">
    <text evidence="2">The sequence shown here is derived from an EMBL/GenBank/DDBJ whole genome shotgun (WGS) entry which is preliminary data.</text>
</comment>
<dbReference type="PANTHER" id="PTHR47272">
    <property type="entry name" value="DDE_TNP_1_7 DOMAIN-CONTAINING PROTEIN"/>
    <property type="match status" value="1"/>
</dbReference>
<evidence type="ECO:0000256" key="1">
    <source>
        <dbReference type="SAM" id="MobiDB-lite"/>
    </source>
</evidence>
<gene>
    <name evidence="2" type="ORF">PR048_002549</name>
</gene>
<keyword evidence="3" id="KW-1185">Reference proteome</keyword>
<dbReference type="EMBL" id="JARBHB010000001">
    <property type="protein sequence ID" value="KAJ8897203.1"/>
    <property type="molecule type" value="Genomic_DNA"/>
</dbReference>
<accession>A0ABQ9IMW8</accession>
<evidence type="ECO:0000313" key="2">
    <source>
        <dbReference type="EMBL" id="KAJ8897203.1"/>
    </source>
</evidence>
<dbReference type="Proteomes" id="UP001159363">
    <property type="component" value="Chromosome 1"/>
</dbReference>
<organism evidence="2 3">
    <name type="scientific">Dryococelus australis</name>
    <dbReference type="NCBI Taxonomy" id="614101"/>
    <lineage>
        <taxon>Eukaryota</taxon>
        <taxon>Metazoa</taxon>
        <taxon>Ecdysozoa</taxon>
        <taxon>Arthropoda</taxon>
        <taxon>Hexapoda</taxon>
        <taxon>Insecta</taxon>
        <taxon>Pterygota</taxon>
        <taxon>Neoptera</taxon>
        <taxon>Polyneoptera</taxon>
        <taxon>Phasmatodea</taxon>
        <taxon>Verophasmatodea</taxon>
        <taxon>Anareolatae</taxon>
        <taxon>Phasmatidae</taxon>
        <taxon>Eurycanthinae</taxon>
        <taxon>Dryococelus</taxon>
    </lineage>
</organism>
<protein>
    <submittedName>
        <fullName evidence="2">Uncharacterized protein</fullName>
    </submittedName>
</protein>